<proteinExistence type="predicted"/>
<evidence type="ECO:0008006" key="4">
    <source>
        <dbReference type="Google" id="ProtNLM"/>
    </source>
</evidence>
<evidence type="ECO:0000313" key="3">
    <source>
        <dbReference type="Proteomes" id="UP000248745"/>
    </source>
</evidence>
<dbReference type="AlphaFoldDB" id="A0A2W2AGM0"/>
<reference evidence="2 3" key="1">
    <citation type="submission" date="2018-06" db="EMBL/GenBank/DDBJ databases">
        <title>Mucibacter soli gen. nov., sp. nov., a new member of the family Chitinophagaceae producing mucin.</title>
        <authorList>
            <person name="Kim M.-K."/>
            <person name="Park S."/>
            <person name="Kim T.-S."/>
            <person name="Joung Y."/>
            <person name="Han J.-H."/>
            <person name="Kim S.B."/>
        </authorList>
    </citation>
    <scope>NUCLEOTIDE SEQUENCE [LARGE SCALE GENOMIC DNA]</scope>
    <source>
        <strain evidence="2 3">R1-15</strain>
    </source>
</reference>
<comment type="caution">
    <text evidence="2">The sequence shown here is derived from an EMBL/GenBank/DDBJ whole genome shotgun (WGS) entry which is preliminary data.</text>
</comment>
<dbReference type="Proteomes" id="UP000248745">
    <property type="component" value="Unassembled WGS sequence"/>
</dbReference>
<gene>
    <name evidence="2" type="ORF">DN068_12465</name>
</gene>
<dbReference type="OrthoDB" id="1049190at2"/>
<name>A0A2W2AGM0_9BACT</name>
<feature type="chain" id="PRO_5015948621" description="Tetratricopeptide repeat protein" evidence="1">
    <location>
        <begin position="19"/>
        <end position="310"/>
    </location>
</feature>
<feature type="signal peptide" evidence="1">
    <location>
        <begin position="1"/>
        <end position="18"/>
    </location>
</feature>
<dbReference type="EMBL" id="QKTW01000017">
    <property type="protein sequence ID" value="PZF72672.1"/>
    <property type="molecule type" value="Genomic_DNA"/>
</dbReference>
<keyword evidence="3" id="KW-1185">Reference proteome</keyword>
<evidence type="ECO:0000313" key="2">
    <source>
        <dbReference type="EMBL" id="PZF72672.1"/>
    </source>
</evidence>
<protein>
    <recommendedName>
        <fullName evidence="4">Tetratricopeptide repeat protein</fullName>
    </recommendedName>
</protein>
<evidence type="ECO:0000256" key="1">
    <source>
        <dbReference type="SAM" id="SignalP"/>
    </source>
</evidence>
<dbReference type="RefSeq" id="WP_110999263.1">
    <property type="nucleotide sequence ID" value="NZ_QKTW01000017.1"/>
</dbReference>
<keyword evidence="1" id="KW-0732">Signal</keyword>
<sequence>MRSILLGGLLALSFSAHSQTEGYSDDIPLAIVMPNNADDNMGEQQFSVLKSRLTQAASNAGMAAMDYSSSFAVCPKIAVTDASTVEGGMEAIQVVSFDVTFSIKEIDNNLVFASTTKHLKGSGKTKQAALSNGFSKIDPQDREIASFFSQGKQKIVAYYQTKCAGLITQADHLNAQRNYEAALGILMSVPSEVSCYAQVQEKAVSVFKAYQNQQCSKTMQKAKAEIAATNYSSALSYLQDIDPGSNCNNDANALIKSIGNKVTETQRQQYELTMKIYNDDRALQKWRLQAMKEVAIEYYKSRPKAVIYAN</sequence>
<organism evidence="2 3">
    <name type="scientific">Taibaiella soli</name>
    <dbReference type="NCBI Taxonomy" id="1649169"/>
    <lineage>
        <taxon>Bacteria</taxon>
        <taxon>Pseudomonadati</taxon>
        <taxon>Bacteroidota</taxon>
        <taxon>Chitinophagia</taxon>
        <taxon>Chitinophagales</taxon>
        <taxon>Chitinophagaceae</taxon>
        <taxon>Taibaiella</taxon>
    </lineage>
</organism>
<accession>A0A2W2AGM0</accession>